<evidence type="ECO:0000313" key="9">
    <source>
        <dbReference type="Proteomes" id="UP000635071"/>
    </source>
</evidence>
<evidence type="ECO:0000256" key="5">
    <source>
        <dbReference type="ARBA" id="ARBA00070228"/>
    </source>
</evidence>
<dbReference type="CDD" id="cd13558">
    <property type="entry name" value="PBP2_SsuA_like_2"/>
    <property type="match status" value="1"/>
</dbReference>
<dbReference type="InterPro" id="IPR015168">
    <property type="entry name" value="SsuA/THI5"/>
</dbReference>
<feature type="domain" description="SsuA/THI5-like" evidence="7">
    <location>
        <begin position="63"/>
        <end position="242"/>
    </location>
</feature>
<feature type="signal peptide" evidence="6">
    <location>
        <begin position="1"/>
        <end position="15"/>
    </location>
</feature>
<comment type="similarity">
    <text evidence="1">Belongs to the bacterial solute-binding protein SsuA/TauA family.</text>
</comment>
<comment type="caution">
    <text evidence="8">The sequence shown here is derived from an EMBL/GenBank/DDBJ whole genome shotgun (WGS) entry which is preliminary data.</text>
</comment>
<dbReference type="SUPFAM" id="SSF53850">
    <property type="entry name" value="Periplasmic binding protein-like II"/>
    <property type="match status" value="1"/>
</dbReference>
<reference evidence="8" key="2">
    <citation type="submission" date="2020-09" db="EMBL/GenBank/DDBJ databases">
        <authorList>
            <person name="Sun Q."/>
            <person name="Zhou Y."/>
        </authorList>
    </citation>
    <scope>NUCLEOTIDE SEQUENCE</scope>
    <source>
        <strain evidence="8">CGMCC 1.15519</strain>
    </source>
</reference>
<evidence type="ECO:0000256" key="6">
    <source>
        <dbReference type="SAM" id="SignalP"/>
    </source>
</evidence>
<dbReference type="PROSITE" id="PS51257">
    <property type="entry name" value="PROKAR_LIPOPROTEIN"/>
    <property type="match status" value="1"/>
</dbReference>
<gene>
    <name evidence="8" type="ORF">GCM10011529_20770</name>
</gene>
<organism evidence="8 9">
    <name type="scientific">Sandarakinorhabdus glacialis</name>
    <dbReference type="NCBI Taxonomy" id="1614636"/>
    <lineage>
        <taxon>Bacteria</taxon>
        <taxon>Pseudomonadati</taxon>
        <taxon>Pseudomonadota</taxon>
        <taxon>Alphaproteobacteria</taxon>
        <taxon>Sphingomonadales</taxon>
        <taxon>Sphingosinicellaceae</taxon>
        <taxon>Sandarakinorhabdus</taxon>
    </lineage>
</organism>
<comment type="function">
    <text evidence="4">Part of a binding-protein-dependent transport system for aliphatic sulfonates. Putative binding protein.</text>
</comment>
<evidence type="ECO:0000256" key="1">
    <source>
        <dbReference type="ARBA" id="ARBA00010742"/>
    </source>
</evidence>
<keyword evidence="9" id="KW-1185">Reference proteome</keyword>
<dbReference type="Proteomes" id="UP000635071">
    <property type="component" value="Unassembled WGS sequence"/>
</dbReference>
<keyword evidence="2" id="KW-0813">Transport</keyword>
<evidence type="ECO:0000256" key="4">
    <source>
        <dbReference type="ARBA" id="ARBA00055538"/>
    </source>
</evidence>
<dbReference type="FunFam" id="3.40.190.10:FF:000050">
    <property type="entry name" value="Sulfonate ABC transporter substrate-binding protein"/>
    <property type="match status" value="1"/>
</dbReference>
<dbReference type="Gene3D" id="3.40.190.10">
    <property type="entry name" value="Periplasmic binding protein-like II"/>
    <property type="match status" value="2"/>
</dbReference>
<dbReference type="Pfam" id="PF09084">
    <property type="entry name" value="NMT1"/>
    <property type="match status" value="1"/>
</dbReference>
<accession>A0A916ZU19</accession>
<name>A0A916ZU19_9SPHN</name>
<dbReference type="PANTHER" id="PTHR30024">
    <property type="entry name" value="ALIPHATIC SULFONATES-BINDING PROTEIN-RELATED"/>
    <property type="match status" value="1"/>
</dbReference>
<evidence type="ECO:0000256" key="2">
    <source>
        <dbReference type="ARBA" id="ARBA00022448"/>
    </source>
</evidence>
<evidence type="ECO:0000313" key="8">
    <source>
        <dbReference type="EMBL" id="GGE14222.1"/>
    </source>
</evidence>
<dbReference type="AlphaFoldDB" id="A0A916ZU19"/>
<sequence length="315" mass="33772">MLTRRTLLASTLALAACGKQTTQPAADLRVATYRGNVETWMAAAGLPAFPFPLKKAQFASGNLITEAISAGAIDLGSMSDIPPVFIARQNSPVRLVAVLEGDVANQVVLVPKNSPIKSTAQLKGKRIGYVRATTSHYILLRILDEHGLTFADITPVALAPQDGRAAFERGDLDAWVIFGAIGFLAREATGARILTNGKGRLSGNYVFAAAQSALDDPSKRTAVAAYLRRVRDTFAWTETHPDETFRLAAAATGLPESLYRGQRAERTTAPNLIPPSDAAIATQQQVADTFFRAGAIPAKVDVAPLWVHDFDYRTA</sequence>
<dbReference type="EMBL" id="BMJM01000006">
    <property type="protein sequence ID" value="GGE14222.1"/>
    <property type="molecule type" value="Genomic_DNA"/>
</dbReference>
<protein>
    <recommendedName>
        <fullName evidence="5">Putative aliphatic sulfonates-binding protein</fullName>
    </recommendedName>
</protein>
<keyword evidence="3 6" id="KW-0732">Signal</keyword>
<reference evidence="8" key="1">
    <citation type="journal article" date="2014" name="Int. J. Syst. Evol. Microbiol.">
        <title>Complete genome sequence of Corynebacterium casei LMG S-19264T (=DSM 44701T), isolated from a smear-ripened cheese.</title>
        <authorList>
            <consortium name="US DOE Joint Genome Institute (JGI-PGF)"/>
            <person name="Walter F."/>
            <person name="Albersmeier A."/>
            <person name="Kalinowski J."/>
            <person name="Ruckert C."/>
        </authorList>
    </citation>
    <scope>NUCLEOTIDE SEQUENCE</scope>
    <source>
        <strain evidence="8">CGMCC 1.15519</strain>
    </source>
</reference>
<feature type="chain" id="PRO_5037042448" description="Putative aliphatic sulfonates-binding protein" evidence="6">
    <location>
        <begin position="16"/>
        <end position="315"/>
    </location>
</feature>
<evidence type="ECO:0000259" key="7">
    <source>
        <dbReference type="Pfam" id="PF09084"/>
    </source>
</evidence>
<dbReference type="RefSeq" id="WP_188762874.1">
    <property type="nucleotide sequence ID" value="NZ_BMJM01000006.1"/>
</dbReference>
<dbReference type="PANTHER" id="PTHR30024:SF42">
    <property type="entry name" value="ALIPHATIC SULFONATES-BINDING PROTEIN-RELATED"/>
    <property type="match status" value="1"/>
</dbReference>
<evidence type="ECO:0000256" key="3">
    <source>
        <dbReference type="ARBA" id="ARBA00022729"/>
    </source>
</evidence>
<proteinExistence type="inferred from homology"/>